<dbReference type="Proteomes" id="UP000824782">
    <property type="component" value="Unassembled WGS sequence"/>
</dbReference>
<reference evidence="1" key="1">
    <citation type="thesis" date="2020" institute="ProQuest LLC" country="789 East Eisenhower Parkway, Ann Arbor, MI, USA">
        <title>Comparative Genomics and Chromosome Evolution.</title>
        <authorList>
            <person name="Mudd A.B."/>
        </authorList>
    </citation>
    <scope>NUCLEOTIDE SEQUENCE</scope>
    <source>
        <strain evidence="1">237g6f4</strain>
        <tissue evidence="1">Blood</tissue>
    </source>
</reference>
<name>A0AAV7AMB0_ENGPU</name>
<sequence length="80" mass="9296">MLYDHPLLTHSQTQGHLFPPWGRKTELVCRKKRFFFINHSMTAGAGSVIDRECCGLECTVWQLHQNQFSPYLAMLPSFKL</sequence>
<protein>
    <submittedName>
        <fullName evidence="1">Uncharacterized protein</fullName>
    </submittedName>
</protein>
<organism evidence="1 2">
    <name type="scientific">Engystomops pustulosus</name>
    <name type="common">Tungara frog</name>
    <name type="synonym">Physalaemus pustulosus</name>
    <dbReference type="NCBI Taxonomy" id="76066"/>
    <lineage>
        <taxon>Eukaryota</taxon>
        <taxon>Metazoa</taxon>
        <taxon>Chordata</taxon>
        <taxon>Craniata</taxon>
        <taxon>Vertebrata</taxon>
        <taxon>Euteleostomi</taxon>
        <taxon>Amphibia</taxon>
        <taxon>Batrachia</taxon>
        <taxon>Anura</taxon>
        <taxon>Neobatrachia</taxon>
        <taxon>Hyloidea</taxon>
        <taxon>Leptodactylidae</taxon>
        <taxon>Leiuperinae</taxon>
        <taxon>Engystomops</taxon>
    </lineage>
</organism>
<gene>
    <name evidence="1" type="ORF">GDO81_015640</name>
</gene>
<dbReference type="AlphaFoldDB" id="A0AAV7AMB0"/>
<evidence type="ECO:0000313" key="2">
    <source>
        <dbReference type="Proteomes" id="UP000824782"/>
    </source>
</evidence>
<dbReference type="EMBL" id="WNYA01000007">
    <property type="protein sequence ID" value="KAG8562327.1"/>
    <property type="molecule type" value="Genomic_DNA"/>
</dbReference>
<keyword evidence="2" id="KW-1185">Reference proteome</keyword>
<proteinExistence type="predicted"/>
<accession>A0AAV7AMB0</accession>
<comment type="caution">
    <text evidence="1">The sequence shown here is derived from an EMBL/GenBank/DDBJ whole genome shotgun (WGS) entry which is preliminary data.</text>
</comment>
<evidence type="ECO:0000313" key="1">
    <source>
        <dbReference type="EMBL" id="KAG8562327.1"/>
    </source>
</evidence>